<dbReference type="EMBL" id="SMBH01000008">
    <property type="protein sequence ID" value="TCU14769.1"/>
    <property type="molecule type" value="Genomic_DNA"/>
</dbReference>
<accession>A0A4R3Q287</accession>
<gene>
    <name evidence="1" type="ORF">EV132_108139</name>
</gene>
<organism evidence="1 2">
    <name type="scientific">Rhizobium sullae</name>
    <name type="common">Rhizobium hedysari</name>
    <dbReference type="NCBI Taxonomy" id="50338"/>
    <lineage>
        <taxon>Bacteria</taxon>
        <taxon>Pseudomonadati</taxon>
        <taxon>Pseudomonadota</taxon>
        <taxon>Alphaproteobacteria</taxon>
        <taxon>Hyphomicrobiales</taxon>
        <taxon>Rhizobiaceae</taxon>
        <taxon>Rhizobium/Agrobacterium group</taxon>
        <taxon>Rhizobium</taxon>
    </lineage>
</organism>
<name>A0A4R3Q287_RHISU</name>
<dbReference type="AlphaFoldDB" id="A0A4R3Q287"/>
<sequence>MNAPADITVEISGRTFPMLDLSSGGLIVPLVQELMGYRGVARVAMVKNEGVWRGDVLVRAERSGNGINLVVAGGRDQYRRLVSVLNWYDGRNPSFADQFADSVPPDVRRVSTGLGGSAKLAGLGVVALVLIGLIFQLVSQRSVNATSQMAYVAVPGVELDAHTAGQVVYVKDAGKVAKGEFFAALKTSQDYPKFLEASNGGDISAQAVAQQDFVRKGAPVVRLADDGARPYVAAYVRLTDAVIALNAAEAWIEFPKSGRTVSVPIDASNYVNRTKVLTDEDGKALAEIKLRIPDGVDIPVDEPVIVKFQRSVWRPSVMSPQWLKTVFSLLS</sequence>
<evidence type="ECO:0008006" key="3">
    <source>
        <dbReference type="Google" id="ProtNLM"/>
    </source>
</evidence>
<comment type="caution">
    <text evidence="1">The sequence shown here is derived from an EMBL/GenBank/DDBJ whole genome shotgun (WGS) entry which is preliminary data.</text>
</comment>
<proteinExistence type="predicted"/>
<protein>
    <recommendedName>
        <fullName evidence="3">HlyD family secretion protein</fullName>
    </recommendedName>
</protein>
<dbReference type="Proteomes" id="UP000294576">
    <property type="component" value="Unassembled WGS sequence"/>
</dbReference>
<evidence type="ECO:0000313" key="1">
    <source>
        <dbReference type="EMBL" id="TCU14769.1"/>
    </source>
</evidence>
<reference evidence="1 2" key="1">
    <citation type="submission" date="2019-03" db="EMBL/GenBank/DDBJ databases">
        <title>Genomic Encyclopedia of Type Strains, Phase IV (KMG-V): Genome sequencing to study the core and pangenomes of soil and plant-associated prokaryotes.</title>
        <authorList>
            <person name="Whitman W."/>
        </authorList>
    </citation>
    <scope>NUCLEOTIDE SEQUENCE [LARGE SCALE GENOMIC DNA]</scope>
    <source>
        <strain evidence="1 2">Hc14</strain>
    </source>
</reference>
<evidence type="ECO:0000313" key="2">
    <source>
        <dbReference type="Proteomes" id="UP000294576"/>
    </source>
</evidence>